<organism evidence="1 2">
    <name type="scientific">Streptomyces pulveraceus</name>
    <dbReference type="NCBI Taxonomy" id="68258"/>
    <lineage>
        <taxon>Bacteria</taxon>
        <taxon>Bacillati</taxon>
        <taxon>Actinomycetota</taxon>
        <taxon>Actinomycetes</taxon>
        <taxon>Kitasatosporales</taxon>
        <taxon>Streptomycetaceae</taxon>
        <taxon>Streptomyces</taxon>
    </lineage>
</organism>
<dbReference type="EMBL" id="JBHSPU010000022">
    <property type="protein sequence ID" value="MFC5917011.1"/>
    <property type="molecule type" value="Genomic_DNA"/>
</dbReference>
<accession>A0ABW1GQ87</accession>
<dbReference type="SUPFAM" id="SSF53822">
    <property type="entry name" value="Periplasmic binding protein-like I"/>
    <property type="match status" value="1"/>
</dbReference>
<name>A0ABW1GQ87_9ACTN</name>
<reference evidence="2" key="1">
    <citation type="journal article" date="2019" name="Int. J. Syst. Evol. Microbiol.">
        <title>The Global Catalogue of Microorganisms (GCM) 10K type strain sequencing project: providing services to taxonomists for standard genome sequencing and annotation.</title>
        <authorList>
            <consortium name="The Broad Institute Genomics Platform"/>
            <consortium name="The Broad Institute Genome Sequencing Center for Infectious Disease"/>
            <person name="Wu L."/>
            <person name="Ma J."/>
        </authorList>
    </citation>
    <scope>NUCLEOTIDE SEQUENCE [LARGE SCALE GENOMIC DNA]</scope>
    <source>
        <strain evidence="2">JCM 4147</strain>
    </source>
</reference>
<dbReference type="InterPro" id="IPR028082">
    <property type="entry name" value="Peripla_BP_I"/>
</dbReference>
<dbReference type="Proteomes" id="UP001596200">
    <property type="component" value="Unassembled WGS sequence"/>
</dbReference>
<sequence length="881" mass="96071">MGLDDVLAYLTFRERFARKRVRFERRSGALILQVEGAPAPVRQWLGALLRSYRGIVPVNNPSDVPAGHDGEGLVVEQLQAMTEGCGYGGRVAHGLPIVFPRFAAARTALYEWQPVPTQSHPRQIGDLKRQIREAITEERRQTLPELSPRLNPLLDDPYVSERMGGGLVGLVLKVINACRFPHHRTVRWYGTRRFPRQRTFEAVCEELERRRSEPAAAKQLLLVEALLADIDAHYGVLRRLNRARRPVLLLPDVDTVPARRTIRDRLVEAYDGESRALRVYPVVITTSRPGGAPPTAGAKPPVPVDGLAEAIGGRFAERARVAEERSRGLPTPLPSRLVQVVLDDAPDPRPGLRPGRRILGPVTAVVTALALAAAGLGTYYGFFREPESCGTGLQVHGAECLGVSDGRGVFMPAVRGMPEVFARIAEQNKAVAGAKHATVALLIPMESDNPAVQRQILSEVQGAYLAQAAANGVDSSKPPIRLVLANPGQAYGKWRETVDQLQRQEPDLRVVTGFNLSLANTREALTYVTNTLKLPAVASVVTADDFSNPEGKETVPFPGLARAVSTTREQARALLAFDPGLAGAETALVADDRPGDDYNRSLRDAFAEARAEKGQGGVQDMRFESPGVEEAGVTPNEFEDFAGNICRSNAHVIYFAGRALHLKLFVGKLATTYCREKKSYTVITGSDATTLDQRLDDRHRALLRGDPGSGKPSVTIRYAAPAHPDEWSTELRKWQRDPGHKGQSPPLYLREAQDTMDTLRQGITEQGGSIGDVYLDDGRTIVTYDVVLTASRALARAVHTSGEEVPSADRIRKDLGKLNADLRVRGASGWICLTNAGNPYNKALSVVHLEPGSKRLAFEGVAWPTGRAPAREDDCVIPAHP</sequence>
<keyword evidence="2" id="KW-1185">Reference proteome</keyword>
<proteinExistence type="predicted"/>
<dbReference type="RefSeq" id="WP_344516020.1">
    <property type="nucleotide sequence ID" value="NZ_BAAATU010000034.1"/>
</dbReference>
<dbReference type="Gene3D" id="3.40.50.2300">
    <property type="match status" value="2"/>
</dbReference>
<protein>
    <submittedName>
        <fullName evidence="1">Uncharacterized protein</fullName>
    </submittedName>
</protein>
<comment type="caution">
    <text evidence="1">The sequence shown here is derived from an EMBL/GenBank/DDBJ whole genome shotgun (WGS) entry which is preliminary data.</text>
</comment>
<evidence type="ECO:0000313" key="1">
    <source>
        <dbReference type="EMBL" id="MFC5917011.1"/>
    </source>
</evidence>
<gene>
    <name evidence="1" type="ORF">ACFP1B_26820</name>
</gene>
<evidence type="ECO:0000313" key="2">
    <source>
        <dbReference type="Proteomes" id="UP001596200"/>
    </source>
</evidence>